<sequence length="523" mass="57068">MYRLTGQCAAPLTTFAAPCGGRNRSSPEPVPAFVASTPSSLSQSRRDAFSGNTRGRRSCSLFRDTVYPASFLLPSSRRRNLRSKQPRPAVLTVRATHSYGSDSNGDRPAGARAQRPLPAVEWMKLAGCDVCIPRACLRRQRSASDASKTPTPAAIVHFVGGFVTGQAPRTAYGRFMESVAQRARVVIVATPFQSLGAVADPGSGSEFQSEMDSTRVNLAEFDPALFFDHGKLAANLMGRFQDAAAAVIRVLKVDAAPPEVGMGHSLGAKLIAIMSALPLPTSAVHRRRPHGNVFISFNNYSVSQSIPFFREVAGTIDGIAGSDGWRQVRGFLQDALAPSDDATPRSGGSGPVPPFAQEWMARATGSGGWFESAMSMLGSLAQREFVPNPPQLREWIEKYYVCERNLLIKFEDDSIDESDVLAAAILYRFPQMDGVLEFRQLPGTHLTPVAGDIREQILSNMPFMAQSPSRRPTGGIASDALRRDEVRDRAHRRHRDEEHPAQAVDHEMETLVATVCDYLRRLT</sequence>
<evidence type="ECO:0000313" key="3">
    <source>
        <dbReference type="Proteomes" id="UP001301350"/>
    </source>
</evidence>
<protein>
    <recommendedName>
        <fullName evidence="4">AB hydrolase-1 domain-containing protein</fullName>
    </recommendedName>
</protein>
<feature type="region of interest" description="Disordered" evidence="1">
    <location>
        <begin position="77"/>
        <end position="113"/>
    </location>
</feature>
<comment type="caution">
    <text evidence="2">The sequence shown here is derived from an EMBL/GenBank/DDBJ whole genome shotgun (WGS) entry which is preliminary data.</text>
</comment>
<dbReference type="EMBL" id="JANCYW010000018">
    <property type="protein sequence ID" value="KAK4538510.1"/>
    <property type="molecule type" value="Genomic_DNA"/>
</dbReference>
<organism evidence="2 3">
    <name type="scientific">Cyanidium caldarium</name>
    <name type="common">Red alga</name>
    <dbReference type="NCBI Taxonomy" id="2771"/>
    <lineage>
        <taxon>Eukaryota</taxon>
        <taxon>Rhodophyta</taxon>
        <taxon>Bangiophyceae</taxon>
        <taxon>Cyanidiales</taxon>
        <taxon>Cyanidiaceae</taxon>
        <taxon>Cyanidium</taxon>
    </lineage>
</organism>
<accession>A0AAV9J2C9</accession>
<keyword evidence="3" id="KW-1185">Reference proteome</keyword>
<evidence type="ECO:0000313" key="2">
    <source>
        <dbReference type="EMBL" id="KAK4538510.1"/>
    </source>
</evidence>
<dbReference type="Pfam" id="PF07082">
    <property type="entry name" value="DUF1350"/>
    <property type="match status" value="1"/>
</dbReference>
<proteinExistence type="predicted"/>
<dbReference type="PANTHER" id="PTHR34127:SF1">
    <property type="entry name" value="OS04G0405600 PROTEIN"/>
    <property type="match status" value="1"/>
</dbReference>
<feature type="region of interest" description="Disordered" evidence="1">
    <location>
        <begin position="464"/>
        <end position="502"/>
    </location>
</feature>
<dbReference type="PANTHER" id="PTHR34127">
    <property type="entry name" value="OS04G0405600 PROTEIN"/>
    <property type="match status" value="1"/>
</dbReference>
<dbReference type="InterPro" id="IPR010765">
    <property type="entry name" value="DUF1350"/>
</dbReference>
<dbReference type="Proteomes" id="UP001301350">
    <property type="component" value="Unassembled WGS sequence"/>
</dbReference>
<reference evidence="2 3" key="1">
    <citation type="submission" date="2022-07" db="EMBL/GenBank/DDBJ databases">
        <title>Genome-wide signatures of adaptation to extreme environments.</title>
        <authorList>
            <person name="Cho C.H."/>
            <person name="Yoon H.S."/>
        </authorList>
    </citation>
    <scope>NUCLEOTIDE SEQUENCE [LARGE SCALE GENOMIC DNA]</scope>
    <source>
        <strain evidence="2 3">DBV 063 E5</strain>
    </source>
</reference>
<evidence type="ECO:0000256" key="1">
    <source>
        <dbReference type="SAM" id="MobiDB-lite"/>
    </source>
</evidence>
<feature type="region of interest" description="Disordered" evidence="1">
    <location>
        <begin position="17"/>
        <end position="54"/>
    </location>
</feature>
<gene>
    <name evidence="2" type="ORF">CDCA_CDCA18G4535</name>
</gene>
<dbReference type="AlphaFoldDB" id="A0AAV9J2C9"/>
<evidence type="ECO:0008006" key="4">
    <source>
        <dbReference type="Google" id="ProtNLM"/>
    </source>
</evidence>
<name>A0AAV9J2C9_CYACA</name>